<evidence type="ECO:0000256" key="2">
    <source>
        <dbReference type="SAM" id="SignalP"/>
    </source>
</evidence>
<protein>
    <submittedName>
        <fullName evidence="4">Porin family protein</fullName>
    </submittedName>
</protein>
<dbReference type="Pfam" id="PF13505">
    <property type="entry name" value="OMP_b-brl"/>
    <property type="match status" value="1"/>
</dbReference>
<keyword evidence="5" id="KW-1185">Reference proteome</keyword>
<feature type="signal peptide" evidence="2">
    <location>
        <begin position="1"/>
        <end position="20"/>
    </location>
</feature>
<gene>
    <name evidence="4" type="ORF">ACFQ2E_11540</name>
</gene>
<dbReference type="InterPro" id="IPR027385">
    <property type="entry name" value="Beta-barrel_OMP"/>
</dbReference>
<evidence type="ECO:0000256" key="1">
    <source>
        <dbReference type="ARBA" id="ARBA00022729"/>
    </source>
</evidence>
<evidence type="ECO:0000313" key="4">
    <source>
        <dbReference type="EMBL" id="MFD1163055.1"/>
    </source>
</evidence>
<reference evidence="5" key="1">
    <citation type="journal article" date="2019" name="Int. J. Syst. Evol. Microbiol.">
        <title>The Global Catalogue of Microorganisms (GCM) 10K type strain sequencing project: providing services to taxonomists for standard genome sequencing and annotation.</title>
        <authorList>
            <consortium name="The Broad Institute Genomics Platform"/>
            <consortium name="The Broad Institute Genome Sequencing Center for Infectious Disease"/>
            <person name="Wu L."/>
            <person name="Ma J."/>
        </authorList>
    </citation>
    <scope>NUCLEOTIDE SEQUENCE [LARGE SCALE GENOMIC DNA]</scope>
    <source>
        <strain evidence="5">CCUG 63246</strain>
    </source>
</reference>
<dbReference type="PROSITE" id="PS00695">
    <property type="entry name" value="ENT_VIR_OMP_2"/>
    <property type="match status" value="1"/>
</dbReference>
<keyword evidence="1 2" id="KW-0732">Signal</keyword>
<name>A0ABW3RD72_9FLAO</name>
<dbReference type="RefSeq" id="WP_311940109.1">
    <property type="nucleotide sequence ID" value="NZ_JAVSCK010000003.1"/>
</dbReference>
<dbReference type="Proteomes" id="UP001597163">
    <property type="component" value="Unassembled WGS sequence"/>
</dbReference>
<dbReference type="InterPro" id="IPR000758">
    <property type="entry name" value="Enterovir_OMP"/>
</dbReference>
<comment type="caution">
    <text evidence="4">The sequence shown here is derived from an EMBL/GenBank/DDBJ whole genome shotgun (WGS) entry which is preliminary data.</text>
</comment>
<evidence type="ECO:0000313" key="5">
    <source>
        <dbReference type="Proteomes" id="UP001597163"/>
    </source>
</evidence>
<dbReference type="InterPro" id="IPR011250">
    <property type="entry name" value="OMP/PagP_B-barrel"/>
</dbReference>
<feature type="domain" description="Outer membrane protein beta-barrel" evidence="3">
    <location>
        <begin position="7"/>
        <end position="168"/>
    </location>
</feature>
<dbReference type="SUPFAM" id="SSF56925">
    <property type="entry name" value="OMPA-like"/>
    <property type="match status" value="1"/>
</dbReference>
<sequence>MKKLLLCFAVALFGLTSINAQNFGLKAGADFASMKLKADGDNVSTSETGFYIGAFVEVEVSDSFIFQPEVLYVSVEELDQIAIPLLAKFPVSEEFNILAGPALGVLLDTEPGAKSFNFGLEAGIGYDITENFLLEARYNMGLANLLEDAPSGYSIKLSGFFVGLGYRF</sequence>
<dbReference type="EMBL" id="JBHTLJ010000003">
    <property type="protein sequence ID" value="MFD1163055.1"/>
    <property type="molecule type" value="Genomic_DNA"/>
</dbReference>
<accession>A0ABW3RD72</accession>
<proteinExistence type="predicted"/>
<dbReference type="Gene3D" id="2.40.160.20">
    <property type="match status" value="1"/>
</dbReference>
<feature type="chain" id="PRO_5046715056" evidence="2">
    <location>
        <begin position="21"/>
        <end position="168"/>
    </location>
</feature>
<evidence type="ECO:0000259" key="3">
    <source>
        <dbReference type="Pfam" id="PF13505"/>
    </source>
</evidence>
<organism evidence="4 5">
    <name type="scientific">Hwangdonia seohaensis</name>
    <dbReference type="NCBI Taxonomy" id="1240727"/>
    <lineage>
        <taxon>Bacteria</taxon>
        <taxon>Pseudomonadati</taxon>
        <taxon>Bacteroidota</taxon>
        <taxon>Flavobacteriia</taxon>
        <taxon>Flavobacteriales</taxon>
        <taxon>Flavobacteriaceae</taxon>
        <taxon>Hwangdonia</taxon>
    </lineage>
</organism>